<dbReference type="Pfam" id="PF01814">
    <property type="entry name" value="Hemerythrin"/>
    <property type="match status" value="1"/>
</dbReference>
<dbReference type="Gene3D" id="1.20.120.520">
    <property type="entry name" value="nmb1532 protein domain like"/>
    <property type="match status" value="1"/>
</dbReference>
<evidence type="ECO:0000259" key="1">
    <source>
        <dbReference type="Pfam" id="PF01814"/>
    </source>
</evidence>
<dbReference type="Proteomes" id="UP001379945">
    <property type="component" value="Unassembled WGS sequence"/>
</dbReference>
<protein>
    <submittedName>
        <fullName evidence="2">Hemerythrin domain-containing protein</fullName>
    </submittedName>
</protein>
<feature type="domain" description="Hemerythrin-like" evidence="1">
    <location>
        <begin position="26"/>
        <end position="167"/>
    </location>
</feature>
<accession>A0ABU9C781</accession>
<dbReference type="RefSeq" id="WP_341399920.1">
    <property type="nucleotide sequence ID" value="NZ_JBBUTI010000010.1"/>
</dbReference>
<sequence length="190" mass="20313">MAQLPLPRSASAPALHAGPAAGTEAPFELLAACHERLQRSLGLLQRLLNHVAQLPGQMPDEQATRAAVDVMRYFDVAAPLHHEDEERHIIPALQASDDPQLMAAAQQMLADHAQFRAVWLTLRAGLADLAASRSPAGMAALMATSDAFITLHHSHLGLEDGLVFPAAQTRLTAAELAVMSTDMGRRRGLG</sequence>
<proteinExistence type="predicted"/>
<name>A0ABU9C781_9BURK</name>
<reference evidence="2 3" key="1">
    <citation type="submission" date="2024-04" db="EMBL/GenBank/DDBJ databases">
        <title>Novel species of the genus Ideonella isolated from streams.</title>
        <authorList>
            <person name="Lu H."/>
        </authorList>
    </citation>
    <scope>NUCLEOTIDE SEQUENCE [LARGE SCALE GENOMIC DNA]</scope>
    <source>
        <strain evidence="2 3">LYT19W</strain>
    </source>
</reference>
<dbReference type="InterPro" id="IPR012312">
    <property type="entry name" value="Hemerythrin-like"/>
</dbReference>
<evidence type="ECO:0000313" key="3">
    <source>
        <dbReference type="Proteomes" id="UP001379945"/>
    </source>
</evidence>
<comment type="caution">
    <text evidence="2">The sequence shown here is derived from an EMBL/GenBank/DDBJ whole genome shotgun (WGS) entry which is preliminary data.</text>
</comment>
<dbReference type="EMBL" id="JBBUTI010000010">
    <property type="protein sequence ID" value="MEK8047613.1"/>
    <property type="molecule type" value="Genomic_DNA"/>
</dbReference>
<dbReference type="CDD" id="cd12108">
    <property type="entry name" value="Hr-like"/>
    <property type="match status" value="1"/>
</dbReference>
<evidence type="ECO:0000313" key="2">
    <source>
        <dbReference type="EMBL" id="MEK8047613.1"/>
    </source>
</evidence>
<keyword evidence="3" id="KW-1185">Reference proteome</keyword>
<gene>
    <name evidence="2" type="ORF">AACH00_14725</name>
</gene>
<organism evidence="2 3">
    <name type="scientific">Ideonella margarita</name>
    <dbReference type="NCBI Taxonomy" id="2984191"/>
    <lineage>
        <taxon>Bacteria</taxon>
        <taxon>Pseudomonadati</taxon>
        <taxon>Pseudomonadota</taxon>
        <taxon>Betaproteobacteria</taxon>
        <taxon>Burkholderiales</taxon>
        <taxon>Sphaerotilaceae</taxon>
        <taxon>Ideonella</taxon>
    </lineage>
</organism>